<sequence length="92" mass="9926">MEFCSMPTKKRRLIISLPPELDEALARFSRVTGQPQSSFVLTCLMENISSLNLITDAVEQAKAGNIRQSEALIAQALGTTILKITGSSTSEG</sequence>
<evidence type="ECO:0000313" key="1">
    <source>
        <dbReference type="EMBL" id="ABI30070.1"/>
    </source>
</evidence>
<dbReference type="AlphaFoldDB" id="Q0GPB7"/>
<protein>
    <submittedName>
        <fullName evidence="1">Uncharacterized protein</fullName>
    </submittedName>
</protein>
<geneLocation type="plasmid" evidence="1">
    <name>pVCG4.1</name>
</geneLocation>
<keyword evidence="1" id="KW-0614">Plasmid</keyword>
<dbReference type="EMBL" id="DQ787205">
    <property type="protein sequence ID" value="ABI30070.1"/>
    <property type="molecule type" value="Genomic_DNA"/>
</dbReference>
<reference evidence="1" key="1">
    <citation type="journal article" date="2012" name="Ecotoxicology">
        <title>High incidence of plasmids in marine Vibrio species isolated from Mai Po Nature Reserve of Hong Kong.</title>
        <authorList>
            <person name="Zhang R."/>
            <person name="Pan L."/>
            <person name="Zhao Z."/>
            <person name="Gu J.D."/>
        </authorList>
    </citation>
    <scope>NUCLEOTIDE SEQUENCE</scope>
    <source>
        <strain evidence="1">G4.1</strain>
        <plasmid evidence="1">pVCG4.1</plasmid>
    </source>
</reference>
<name>Q0GPB7_VIBCL</name>
<proteinExistence type="predicted"/>
<organism evidence="1">
    <name type="scientific">Vibrio cholerae</name>
    <dbReference type="NCBI Taxonomy" id="666"/>
    <lineage>
        <taxon>Bacteria</taxon>
        <taxon>Pseudomonadati</taxon>
        <taxon>Pseudomonadota</taxon>
        <taxon>Gammaproteobacteria</taxon>
        <taxon>Vibrionales</taxon>
        <taxon>Vibrionaceae</taxon>
        <taxon>Vibrio</taxon>
    </lineage>
</organism>
<dbReference type="RefSeq" id="WP_012477820.1">
    <property type="nucleotide sequence ID" value="NC_010910.1"/>
</dbReference>
<accession>Q0GPB7</accession>